<name>A0A9P8T510_9ASCO</name>
<feature type="transmembrane region" description="Helical" evidence="2">
    <location>
        <begin position="67"/>
        <end position="97"/>
    </location>
</feature>
<feature type="compositionally biased region" description="Basic and acidic residues" evidence="1">
    <location>
        <begin position="221"/>
        <end position="236"/>
    </location>
</feature>
<keyword evidence="4" id="KW-1185">Reference proteome</keyword>
<dbReference type="AlphaFoldDB" id="A0A9P8T510"/>
<reference evidence="3" key="1">
    <citation type="journal article" date="2021" name="Open Biol.">
        <title>Shared evolutionary footprints suggest mitochondrial oxidative damage underlies multiple complex I losses in fungi.</title>
        <authorList>
            <person name="Schikora-Tamarit M.A."/>
            <person name="Marcet-Houben M."/>
            <person name="Nosek J."/>
            <person name="Gabaldon T."/>
        </authorList>
    </citation>
    <scope>NUCLEOTIDE SEQUENCE</scope>
    <source>
        <strain evidence="3">CBS6075</strain>
    </source>
</reference>
<accession>A0A9P8T510</accession>
<dbReference type="OrthoDB" id="3991852at2759"/>
<sequence>MELITYPIWLGSSVAQFMFMKPVATVVKIAFYGLVRLPTSIVAWVLGVDLDELFTLDLKYVFDIVRVFYQFVSVALLFGLFIGAINGLVLCLVRYLLTFKEPAIKIFESSSKPIRTEQDTYVPPIKRESGTSTPIPERIDPVSRATSFSQIYDESQHQLRERHTPTYYEDDDGYNTIRSDFSPKTPQQSRVSSRYSSVRSDSLFNTPSHQSESSEADTTIEADRSRLNIIKEEDVS</sequence>
<dbReference type="EMBL" id="JAEUBE010000295">
    <property type="protein sequence ID" value="KAH3665436.1"/>
    <property type="molecule type" value="Genomic_DNA"/>
</dbReference>
<feature type="compositionally biased region" description="Polar residues" evidence="1">
    <location>
        <begin position="203"/>
        <end position="213"/>
    </location>
</feature>
<evidence type="ECO:0000313" key="3">
    <source>
        <dbReference type="EMBL" id="KAH3665436.1"/>
    </source>
</evidence>
<feature type="compositionally biased region" description="Low complexity" evidence="1">
    <location>
        <begin position="189"/>
        <end position="202"/>
    </location>
</feature>
<dbReference type="Proteomes" id="UP000769157">
    <property type="component" value="Unassembled WGS sequence"/>
</dbReference>
<dbReference type="RefSeq" id="XP_046060640.1">
    <property type="nucleotide sequence ID" value="XM_046204614.1"/>
</dbReference>
<evidence type="ECO:0000256" key="2">
    <source>
        <dbReference type="SAM" id="Phobius"/>
    </source>
</evidence>
<dbReference type="GeneID" id="70235585"/>
<protein>
    <submittedName>
        <fullName evidence="3">Uncharacterized protein</fullName>
    </submittedName>
</protein>
<feature type="compositionally biased region" description="Polar residues" evidence="1">
    <location>
        <begin position="176"/>
        <end position="188"/>
    </location>
</feature>
<feature type="compositionally biased region" description="Basic and acidic residues" evidence="1">
    <location>
        <begin position="154"/>
        <end position="164"/>
    </location>
</feature>
<feature type="transmembrane region" description="Helical" evidence="2">
    <location>
        <begin position="29"/>
        <end position="47"/>
    </location>
</feature>
<keyword evidence="2" id="KW-1133">Transmembrane helix</keyword>
<keyword evidence="2" id="KW-0472">Membrane</keyword>
<gene>
    <name evidence="3" type="ORF">OGAPHI_003620</name>
</gene>
<keyword evidence="2" id="KW-0812">Transmembrane</keyword>
<proteinExistence type="predicted"/>
<reference evidence="3" key="2">
    <citation type="submission" date="2021-01" db="EMBL/GenBank/DDBJ databases">
        <authorList>
            <person name="Schikora-Tamarit M.A."/>
        </authorList>
    </citation>
    <scope>NUCLEOTIDE SEQUENCE</scope>
    <source>
        <strain evidence="3">CBS6075</strain>
    </source>
</reference>
<evidence type="ECO:0000256" key="1">
    <source>
        <dbReference type="SAM" id="MobiDB-lite"/>
    </source>
</evidence>
<feature type="region of interest" description="Disordered" evidence="1">
    <location>
        <begin position="118"/>
        <end position="139"/>
    </location>
</feature>
<organism evidence="3 4">
    <name type="scientific">Ogataea philodendri</name>
    <dbReference type="NCBI Taxonomy" id="1378263"/>
    <lineage>
        <taxon>Eukaryota</taxon>
        <taxon>Fungi</taxon>
        <taxon>Dikarya</taxon>
        <taxon>Ascomycota</taxon>
        <taxon>Saccharomycotina</taxon>
        <taxon>Pichiomycetes</taxon>
        <taxon>Pichiales</taxon>
        <taxon>Pichiaceae</taxon>
        <taxon>Ogataea</taxon>
    </lineage>
</organism>
<evidence type="ECO:0000313" key="4">
    <source>
        <dbReference type="Proteomes" id="UP000769157"/>
    </source>
</evidence>
<feature type="region of interest" description="Disordered" evidence="1">
    <location>
        <begin position="153"/>
        <end position="236"/>
    </location>
</feature>
<comment type="caution">
    <text evidence="3">The sequence shown here is derived from an EMBL/GenBank/DDBJ whole genome shotgun (WGS) entry which is preliminary data.</text>
</comment>